<dbReference type="Gene3D" id="3.30.70.100">
    <property type="match status" value="1"/>
</dbReference>
<keyword evidence="3" id="KW-1185">Reference proteome</keyword>
<dbReference type="PROSITE" id="PS50925">
    <property type="entry name" value="BLUF"/>
    <property type="match status" value="1"/>
</dbReference>
<dbReference type="EMBL" id="QQAV01000008">
    <property type="protein sequence ID" value="RDI21978.1"/>
    <property type="molecule type" value="Genomic_DNA"/>
</dbReference>
<reference evidence="2 3" key="1">
    <citation type="submission" date="2018-07" db="EMBL/GenBank/DDBJ databases">
        <title>Genomic Encyclopedia of Type Strains, Phase IV (KMG-IV): sequencing the most valuable type-strain genomes for metagenomic binning, comparative biology and taxonomic classification.</title>
        <authorList>
            <person name="Goeker M."/>
        </authorList>
    </citation>
    <scope>NUCLEOTIDE SEQUENCE [LARGE SCALE GENOMIC DNA]</scope>
    <source>
        <strain evidence="2 3">DSM 21352</strain>
    </source>
</reference>
<dbReference type="AlphaFoldDB" id="A0A370FAH4"/>
<organism evidence="2 3">
    <name type="scientific">Pseudacidovorax intermedius</name>
    <dbReference type="NCBI Taxonomy" id="433924"/>
    <lineage>
        <taxon>Bacteria</taxon>
        <taxon>Pseudomonadati</taxon>
        <taxon>Pseudomonadota</taxon>
        <taxon>Betaproteobacteria</taxon>
        <taxon>Burkholderiales</taxon>
        <taxon>Comamonadaceae</taxon>
        <taxon>Pseudacidovorax</taxon>
    </lineage>
</organism>
<protein>
    <submittedName>
        <fullName evidence="2">FAD-dependent sensor of blue light</fullName>
    </submittedName>
</protein>
<proteinExistence type="predicted"/>
<dbReference type="RefSeq" id="WP_114803892.1">
    <property type="nucleotide sequence ID" value="NZ_QQAV01000008.1"/>
</dbReference>
<accession>A0A370FAH4</accession>
<gene>
    <name evidence="2" type="ORF">DFR41_108102</name>
</gene>
<name>A0A370FAH4_9BURK</name>
<dbReference type="Proteomes" id="UP000255265">
    <property type="component" value="Unassembled WGS sequence"/>
</dbReference>
<evidence type="ECO:0000313" key="2">
    <source>
        <dbReference type="EMBL" id="RDI21978.1"/>
    </source>
</evidence>
<sequence>MLYRLIYVSRARAFRSDDVASILKQSRENNAPAGVTGALCLLDGVYMQYLEGPQAAVERLYARILDDDRHQQVKLLDRGPAPARVFADWSMALLDWDERIRAVFLLHGMPHPLDLYATPSDQAAALFGALARTPGWVPL</sequence>
<dbReference type="SUPFAM" id="SSF54975">
    <property type="entry name" value="Acylphosphatase/BLUF domain-like"/>
    <property type="match status" value="1"/>
</dbReference>
<evidence type="ECO:0000313" key="3">
    <source>
        <dbReference type="Proteomes" id="UP000255265"/>
    </source>
</evidence>
<comment type="caution">
    <text evidence="2">The sequence shown here is derived from an EMBL/GenBank/DDBJ whole genome shotgun (WGS) entry which is preliminary data.</text>
</comment>
<dbReference type="GO" id="GO:0071949">
    <property type="term" value="F:FAD binding"/>
    <property type="evidence" value="ECO:0007669"/>
    <property type="project" value="InterPro"/>
</dbReference>
<dbReference type="OrthoDB" id="8586885at2"/>
<dbReference type="InterPro" id="IPR036046">
    <property type="entry name" value="Acylphosphatase-like_dom_sf"/>
</dbReference>
<dbReference type="SMART" id="SM01034">
    <property type="entry name" value="BLUF"/>
    <property type="match status" value="1"/>
</dbReference>
<dbReference type="Pfam" id="PF04940">
    <property type="entry name" value="BLUF"/>
    <property type="match status" value="1"/>
</dbReference>
<dbReference type="InterPro" id="IPR007024">
    <property type="entry name" value="BLUF_domain"/>
</dbReference>
<feature type="domain" description="BLUF" evidence="1">
    <location>
        <begin position="2"/>
        <end position="92"/>
    </location>
</feature>
<dbReference type="GO" id="GO:0009882">
    <property type="term" value="F:blue light photoreceptor activity"/>
    <property type="evidence" value="ECO:0007669"/>
    <property type="project" value="InterPro"/>
</dbReference>
<evidence type="ECO:0000259" key="1">
    <source>
        <dbReference type="PROSITE" id="PS50925"/>
    </source>
</evidence>